<feature type="region of interest" description="Disordered" evidence="1">
    <location>
        <begin position="1"/>
        <end position="46"/>
    </location>
</feature>
<name>A0A395IXY0_9HELO</name>
<reference evidence="2 3" key="1">
    <citation type="submission" date="2018-06" db="EMBL/GenBank/DDBJ databases">
        <title>Genome Sequence of the Brown Rot Fungal Pathogen Monilinia fructigena.</title>
        <authorList>
            <person name="Landi L."/>
            <person name="De Miccolis Angelini R.M."/>
            <person name="Pollastro S."/>
            <person name="Abate D."/>
            <person name="Faretra F."/>
            <person name="Romanazzi G."/>
        </authorList>
    </citation>
    <scope>NUCLEOTIDE SEQUENCE [LARGE SCALE GENOMIC DNA]</scope>
    <source>
        <strain evidence="2 3">Mfrg269</strain>
    </source>
</reference>
<feature type="compositionally biased region" description="Polar residues" evidence="1">
    <location>
        <begin position="1"/>
        <end position="18"/>
    </location>
</feature>
<proteinExistence type="predicted"/>
<dbReference type="OrthoDB" id="3557806at2759"/>
<organism evidence="2 3">
    <name type="scientific">Monilinia fructigena</name>
    <dbReference type="NCBI Taxonomy" id="38457"/>
    <lineage>
        <taxon>Eukaryota</taxon>
        <taxon>Fungi</taxon>
        <taxon>Dikarya</taxon>
        <taxon>Ascomycota</taxon>
        <taxon>Pezizomycotina</taxon>
        <taxon>Leotiomycetes</taxon>
        <taxon>Helotiales</taxon>
        <taxon>Sclerotiniaceae</taxon>
        <taxon>Monilinia</taxon>
    </lineage>
</organism>
<accession>A0A395IXY0</accession>
<dbReference type="AlphaFoldDB" id="A0A395IXY0"/>
<dbReference type="Proteomes" id="UP000249056">
    <property type="component" value="Unassembled WGS sequence"/>
</dbReference>
<sequence>MDSMNKNKSSLAPATSTPQIPPRKVASQTDTPTTPPNLYPLSPPRAPRAQRFRRIKEILTGSGQPSTPSHTLNMIHNRLVGLGTICEAGSPKCSSSQSPRDCLRSYRSRSPLGSHHQIRRSTEVEFGSLLIKPGSQGFSTVLAREGNQGTPIPNDKPSDQLDIGARYRKMLSLDDSEYDESMAGSSSTRIPNDENEDVKYLEKDLDDLYKIAKPFRYDERGSQ</sequence>
<gene>
    <name evidence="2" type="ORF">DID88_001233</name>
</gene>
<protein>
    <submittedName>
        <fullName evidence="2">Uncharacterized protein</fullName>
    </submittedName>
</protein>
<evidence type="ECO:0000313" key="3">
    <source>
        <dbReference type="Proteomes" id="UP000249056"/>
    </source>
</evidence>
<feature type="compositionally biased region" description="Pro residues" evidence="1">
    <location>
        <begin position="33"/>
        <end position="46"/>
    </location>
</feature>
<dbReference type="EMBL" id="QKRW01000011">
    <property type="protein sequence ID" value="RAL65127.1"/>
    <property type="molecule type" value="Genomic_DNA"/>
</dbReference>
<keyword evidence="3" id="KW-1185">Reference proteome</keyword>
<evidence type="ECO:0000313" key="2">
    <source>
        <dbReference type="EMBL" id="RAL65127.1"/>
    </source>
</evidence>
<comment type="caution">
    <text evidence="2">The sequence shown here is derived from an EMBL/GenBank/DDBJ whole genome shotgun (WGS) entry which is preliminary data.</text>
</comment>
<evidence type="ECO:0000256" key="1">
    <source>
        <dbReference type="SAM" id="MobiDB-lite"/>
    </source>
</evidence>
<feature type="region of interest" description="Disordered" evidence="1">
    <location>
        <begin position="174"/>
        <end position="197"/>
    </location>
</feature>